<dbReference type="CDD" id="cd01948">
    <property type="entry name" value="EAL"/>
    <property type="match status" value="1"/>
</dbReference>
<dbReference type="Gene3D" id="3.20.20.450">
    <property type="entry name" value="EAL domain"/>
    <property type="match status" value="1"/>
</dbReference>
<organism evidence="4 5">
    <name type="scientific">Dasania phycosphaerae</name>
    <dbReference type="NCBI Taxonomy" id="2950436"/>
    <lineage>
        <taxon>Bacteria</taxon>
        <taxon>Pseudomonadati</taxon>
        <taxon>Pseudomonadota</taxon>
        <taxon>Gammaproteobacteria</taxon>
        <taxon>Cellvibrionales</taxon>
        <taxon>Spongiibacteraceae</taxon>
        <taxon>Dasania</taxon>
    </lineage>
</organism>
<keyword evidence="5" id="KW-1185">Reference proteome</keyword>
<dbReference type="InterPro" id="IPR011006">
    <property type="entry name" value="CheY-like_superfamily"/>
</dbReference>
<dbReference type="RefSeq" id="WP_258330814.1">
    <property type="nucleotide sequence ID" value="NZ_JAPTGG010000003.1"/>
</dbReference>
<dbReference type="InterPro" id="IPR001789">
    <property type="entry name" value="Sig_transdc_resp-reg_receiver"/>
</dbReference>
<name>A0A9J6RKE0_9GAMM</name>
<dbReference type="Proteomes" id="UP001069090">
    <property type="component" value="Unassembled WGS sequence"/>
</dbReference>
<feature type="domain" description="EAL" evidence="3">
    <location>
        <begin position="141"/>
        <end position="394"/>
    </location>
</feature>
<gene>
    <name evidence="4" type="ORF">O0V09_05595</name>
</gene>
<dbReference type="SMART" id="SM00448">
    <property type="entry name" value="REC"/>
    <property type="match status" value="1"/>
</dbReference>
<sequence length="405" mass="44625">MILSQLKVLIAEDDLFSQQLLVGLTKDIGVSDIHTASSGTQVLAKIDSELNPDILLCDLQMPGGDGIDLLRSLGERKFNGEIIIISGCDKRIIKAACSTALNHHLNLTGSIEKPVDANKLQRLLRYCGGAKPPRPVIDAGLVFTREEISGAIRSGHILPYFQAQVDIHSGALIGVECLARWQHPARGLLQPADFLRQVAEFDLLEPFNELMFTSALKDYKALCQQHEVPYLAFNMPPESLHHSNVAAKYQQWVKSAGLEPSNIVIEVLESDYHAGHELPVVVLNHFRLKGFGLSVDDFGTGYSSLDRVSKIPVTGIKIDRRFVTEAHQDEVAQAVIRNTVHLAKELNIPALAEGVETKAEWDLMRELGCDAIQGFVVARPKVIRQFKLWLNSRDNSGFTMGGVAS</sequence>
<dbReference type="GO" id="GO:0000160">
    <property type="term" value="P:phosphorelay signal transduction system"/>
    <property type="evidence" value="ECO:0007669"/>
    <property type="project" value="InterPro"/>
</dbReference>
<dbReference type="InterPro" id="IPR050706">
    <property type="entry name" value="Cyclic-di-GMP_PDE-like"/>
</dbReference>
<evidence type="ECO:0000313" key="5">
    <source>
        <dbReference type="Proteomes" id="UP001069090"/>
    </source>
</evidence>
<evidence type="ECO:0000313" key="4">
    <source>
        <dbReference type="EMBL" id="MCZ0864663.1"/>
    </source>
</evidence>
<dbReference type="GO" id="GO:0071111">
    <property type="term" value="F:cyclic-guanylate-specific phosphodiesterase activity"/>
    <property type="evidence" value="ECO:0007669"/>
    <property type="project" value="InterPro"/>
</dbReference>
<dbReference type="Gene3D" id="3.40.50.2300">
    <property type="match status" value="1"/>
</dbReference>
<dbReference type="InterPro" id="IPR001633">
    <property type="entry name" value="EAL_dom"/>
</dbReference>
<dbReference type="Pfam" id="PF00563">
    <property type="entry name" value="EAL"/>
    <property type="match status" value="1"/>
</dbReference>
<keyword evidence="1" id="KW-0597">Phosphoprotein</keyword>
<proteinExistence type="predicted"/>
<dbReference type="SMART" id="SM00052">
    <property type="entry name" value="EAL"/>
    <property type="match status" value="1"/>
</dbReference>
<dbReference type="PROSITE" id="PS50883">
    <property type="entry name" value="EAL"/>
    <property type="match status" value="1"/>
</dbReference>
<dbReference type="PANTHER" id="PTHR33121:SF70">
    <property type="entry name" value="SIGNALING PROTEIN YKOW"/>
    <property type="match status" value="1"/>
</dbReference>
<comment type="caution">
    <text evidence="4">The sequence shown here is derived from an EMBL/GenBank/DDBJ whole genome shotgun (WGS) entry which is preliminary data.</text>
</comment>
<reference evidence="4 5" key="1">
    <citation type="submission" date="2022-12" db="EMBL/GenBank/DDBJ databases">
        <title>Dasania phycosphaerae sp. nov., isolated from particulate material of the south coast of Korea.</title>
        <authorList>
            <person name="Jiang Y."/>
        </authorList>
    </citation>
    <scope>NUCLEOTIDE SEQUENCE [LARGE SCALE GENOMIC DNA]</scope>
    <source>
        <strain evidence="4 5">GY-19</strain>
    </source>
</reference>
<dbReference type="EMBL" id="JAPTGG010000003">
    <property type="protein sequence ID" value="MCZ0864663.1"/>
    <property type="molecule type" value="Genomic_DNA"/>
</dbReference>
<dbReference type="PANTHER" id="PTHR33121">
    <property type="entry name" value="CYCLIC DI-GMP PHOSPHODIESTERASE PDEF"/>
    <property type="match status" value="1"/>
</dbReference>
<feature type="domain" description="Response regulatory" evidence="2">
    <location>
        <begin position="7"/>
        <end position="128"/>
    </location>
</feature>
<evidence type="ECO:0000259" key="2">
    <source>
        <dbReference type="PROSITE" id="PS50110"/>
    </source>
</evidence>
<evidence type="ECO:0000259" key="3">
    <source>
        <dbReference type="PROSITE" id="PS50883"/>
    </source>
</evidence>
<evidence type="ECO:0000256" key="1">
    <source>
        <dbReference type="PROSITE-ProRule" id="PRU00169"/>
    </source>
</evidence>
<dbReference type="InterPro" id="IPR035919">
    <property type="entry name" value="EAL_sf"/>
</dbReference>
<protein>
    <submittedName>
        <fullName evidence="4">EAL domain-containing response regulator</fullName>
    </submittedName>
</protein>
<dbReference type="SUPFAM" id="SSF52172">
    <property type="entry name" value="CheY-like"/>
    <property type="match status" value="1"/>
</dbReference>
<dbReference type="SUPFAM" id="SSF141868">
    <property type="entry name" value="EAL domain-like"/>
    <property type="match status" value="1"/>
</dbReference>
<feature type="modified residue" description="4-aspartylphosphate" evidence="1">
    <location>
        <position position="58"/>
    </location>
</feature>
<dbReference type="Pfam" id="PF00072">
    <property type="entry name" value="Response_reg"/>
    <property type="match status" value="1"/>
</dbReference>
<dbReference type="PROSITE" id="PS50110">
    <property type="entry name" value="RESPONSE_REGULATORY"/>
    <property type="match status" value="1"/>
</dbReference>
<dbReference type="AlphaFoldDB" id="A0A9J6RKE0"/>
<accession>A0A9J6RKE0</accession>